<organism evidence="2 3">
    <name type="scientific">Thanatephorus cucumeris (strain AG1-IA)</name>
    <name type="common">Rice sheath blight fungus</name>
    <name type="synonym">Rhizoctonia solani</name>
    <dbReference type="NCBI Taxonomy" id="983506"/>
    <lineage>
        <taxon>Eukaryota</taxon>
        <taxon>Fungi</taxon>
        <taxon>Dikarya</taxon>
        <taxon>Basidiomycota</taxon>
        <taxon>Agaricomycotina</taxon>
        <taxon>Agaricomycetes</taxon>
        <taxon>Cantharellales</taxon>
        <taxon>Ceratobasidiaceae</taxon>
        <taxon>Rhizoctonia</taxon>
        <taxon>Rhizoctonia solani AG-1</taxon>
    </lineage>
</organism>
<dbReference type="AlphaFoldDB" id="L8WM99"/>
<evidence type="ECO:0000313" key="2">
    <source>
        <dbReference type="EMBL" id="ELU37479.1"/>
    </source>
</evidence>
<protein>
    <submittedName>
        <fullName evidence="2">Uncharacterized protein</fullName>
    </submittedName>
</protein>
<name>L8WM99_THACA</name>
<dbReference type="Proteomes" id="UP000011668">
    <property type="component" value="Unassembled WGS sequence"/>
</dbReference>
<evidence type="ECO:0000256" key="1">
    <source>
        <dbReference type="SAM" id="MobiDB-lite"/>
    </source>
</evidence>
<proteinExistence type="predicted"/>
<accession>L8WM99</accession>
<feature type="compositionally biased region" description="Polar residues" evidence="1">
    <location>
        <begin position="79"/>
        <end position="95"/>
    </location>
</feature>
<dbReference type="EMBL" id="AFRT01002627">
    <property type="protein sequence ID" value="ELU37479.1"/>
    <property type="molecule type" value="Genomic_DNA"/>
</dbReference>
<dbReference type="HOGENOM" id="CLU_2211758_0_0_1"/>
<comment type="caution">
    <text evidence="2">The sequence shown here is derived from an EMBL/GenBank/DDBJ whole genome shotgun (WGS) entry which is preliminary data.</text>
</comment>
<evidence type="ECO:0000313" key="3">
    <source>
        <dbReference type="Proteomes" id="UP000011668"/>
    </source>
</evidence>
<feature type="region of interest" description="Disordered" evidence="1">
    <location>
        <begin position="69"/>
        <end position="107"/>
    </location>
</feature>
<reference evidence="2 3" key="1">
    <citation type="journal article" date="2013" name="Nat. Commun.">
        <title>The evolution and pathogenic mechanisms of the rice sheath blight pathogen.</title>
        <authorList>
            <person name="Zheng A."/>
            <person name="Lin R."/>
            <person name="Xu L."/>
            <person name="Qin P."/>
            <person name="Tang C."/>
            <person name="Ai P."/>
            <person name="Zhang D."/>
            <person name="Liu Y."/>
            <person name="Sun Z."/>
            <person name="Feng H."/>
            <person name="Wang Y."/>
            <person name="Chen Y."/>
            <person name="Liang X."/>
            <person name="Fu R."/>
            <person name="Li Q."/>
            <person name="Zhang J."/>
            <person name="Yu X."/>
            <person name="Xie Z."/>
            <person name="Ding L."/>
            <person name="Guan P."/>
            <person name="Tang J."/>
            <person name="Liang Y."/>
            <person name="Wang S."/>
            <person name="Deng Q."/>
            <person name="Li S."/>
            <person name="Zhu J."/>
            <person name="Wang L."/>
            <person name="Liu H."/>
            <person name="Li P."/>
        </authorList>
    </citation>
    <scope>NUCLEOTIDE SEQUENCE [LARGE SCALE GENOMIC DNA]</scope>
    <source>
        <strain evidence="3">AG-1 IA</strain>
    </source>
</reference>
<keyword evidence="3" id="KW-1185">Reference proteome</keyword>
<sequence>MRGNTIERVMACSLTLSYSATPYARVTHDQAPLPQAKPSKTCDMTHMRIRYQKGNHDIIHVLGRSEINRGPSILDHKSSQNILTPQSDDGASSETLCKLQPAPSSPV</sequence>
<gene>
    <name evidence="2" type="ORF">AG1IA_08497</name>
</gene>